<evidence type="ECO:0000313" key="2">
    <source>
        <dbReference type="Proteomes" id="UP000016487"/>
    </source>
</evidence>
<dbReference type="AlphaFoldDB" id="A0AAD4AMB8"/>
<reference evidence="1" key="1">
    <citation type="journal article" date="2012" name="J. Bacteriol.">
        <title>Genome sequences of type strains of seven species of the marine bacterium Pseudoalteromonas.</title>
        <authorList>
            <person name="Xie B.B."/>
            <person name="Shu Y.L."/>
            <person name="Qin Q.L."/>
            <person name="Rong J.C."/>
            <person name="Zhang X.Y."/>
            <person name="Chen X.L."/>
            <person name="Shi M."/>
            <person name="He H.L."/>
            <person name="Zhou B.C."/>
            <person name="Zhang Y.Z."/>
        </authorList>
    </citation>
    <scope>NUCLEOTIDE SEQUENCE</scope>
    <source>
        <strain evidence="1">DSM 8771</strain>
    </source>
</reference>
<organism evidence="1 2">
    <name type="scientific">Pseudoalteromonas citrea</name>
    <dbReference type="NCBI Taxonomy" id="43655"/>
    <lineage>
        <taxon>Bacteria</taxon>
        <taxon>Pseudomonadati</taxon>
        <taxon>Pseudomonadota</taxon>
        <taxon>Gammaproteobacteria</taxon>
        <taxon>Alteromonadales</taxon>
        <taxon>Pseudoalteromonadaceae</taxon>
        <taxon>Pseudoalteromonas</taxon>
    </lineage>
</organism>
<proteinExistence type="predicted"/>
<reference evidence="1" key="2">
    <citation type="submission" date="2015-03" db="EMBL/GenBank/DDBJ databases">
        <title>Genome sequence of Pseudoalteromonas citrea.</title>
        <authorList>
            <person name="Xie B.-B."/>
            <person name="Rong J.-C."/>
            <person name="Qin Q.-L."/>
            <person name="Zhang Y.-Z."/>
        </authorList>
    </citation>
    <scope>NUCLEOTIDE SEQUENCE</scope>
    <source>
        <strain evidence="1">DSM 8771</strain>
    </source>
</reference>
<comment type="caution">
    <text evidence="1">The sequence shown here is derived from an EMBL/GenBank/DDBJ whole genome shotgun (WGS) entry which is preliminary data.</text>
</comment>
<name>A0AAD4AMB8_9GAMM</name>
<sequence length="37" mass="4283">MYKSRTLCMHRLKLRCIKYTNSAEQGKDSFEVIGSTS</sequence>
<accession>A0AAD4AMB8</accession>
<gene>
    <name evidence="1" type="ORF">PCIT_a1426</name>
</gene>
<protein>
    <submittedName>
        <fullName evidence="1">Uncharacterized protein</fullName>
    </submittedName>
</protein>
<dbReference type="Proteomes" id="UP000016487">
    <property type="component" value="Unassembled WGS sequence"/>
</dbReference>
<evidence type="ECO:0000313" key="1">
    <source>
        <dbReference type="EMBL" id="KAF7775270.1"/>
    </source>
</evidence>
<dbReference type="EMBL" id="AHBZ03000012">
    <property type="protein sequence ID" value="KAF7775270.1"/>
    <property type="molecule type" value="Genomic_DNA"/>
</dbReference>